<dbReference type="Proteomes" id="UP000729402">
    <property type="component" value="Unassembled WGS sequence"/>
</dbReference>
<evidence type="ECO:0000259" key="1">
    <source>
        <dbReference type="Pfam" id="PF16363"/>
    </source>
</evidence>
<sequence>MLLSTPALPFISRTPLRTRVLLAWSAPTVASSSTRRPLRAVEVLPRPLCATSPTTTSCRPEAGSRKRCYCAQSSSRDVSLHPAENGVQLEVALTEMGFVVTPTGFLQRPYLFNTNDGIPSVFSINEHGVSCNAGYIGLHATIWLLKDSFIVNIVDNLLRGNMGAIKVLQNLFLESRWLQFIYADDLGNLKAVNRIFARNAFDVVMHFVVVTYVDESTLEPLSTCAIYEEPEKMLITEETLQFSINLYAMLLLQRKENTNDMYVTPFKGETLTWKWYE</sequence>
<dbReference type="PANTHER" id="PTHR43725">
    <property type="entry name" value="UDP-GLUCOSE 4-EPIMERASE"/>
    <property type="match status" value="1"/>
</dbReference>
<name>A0A8J5V9A7_ZIZPA</name>
<evidence type="ECO:0000313" key="3">
    <source>
        <dbReference type="Proteomes" id="UP000729402"/>
    </source>
</evidence>
<keyword evidence="3" id="KW-1185">Reference proteome</keyword>
<feature type="domain" description="NAD(P)-binding" evidence="1">
    <location>
        <begin position="133"/>
        <end position="224"/>
    </location>
</feature>
<dbReference type="EMBL" id="JAAALK010000285">
    <property type="protein sequence ID" value="KAG8065687.1"/>
    <property type="molecule type" value="Genomic_DNA"/>
</dbReference>
<accession>A0A8J5V9A7</accession>
<dbReference type="InterPro" id="IPR016040">
    <property type="entry name" value="NAD(P)-bd_dom"/>
</dbReference>
<dbReference type="Pfam" id="PF16363">
    <property type="entry name" value="GDP_Man_Dehyd"/>
    <property type="match status" value="1"/>
</dbReference>
<dbReference type="PANTHER" id="PTHR43725:SF51">
    <property type="entry name" value="UDP-ARABINOSE 4-EPIMERASE 1-RELATED"/>
    <property type="match status" value="1"/>
</dbReference>
<protein>
    <recommendedName>
        <fullName evidence="1">NAD(P)-binding domain-containing protein</fullName>
    </recommendedName>
</protein>
<proteinExistence type="predicted"/>
<reference evidence="2" key="2">
    <citation type="submission" date="2021-02" db="EMBL/GenBank/DDBJ databases">
        <authorList>
            <person name="Kimball J.A."/>
            <person name="Haas M.W."/>
            <person name="Macchietto M."/>
            <person name="Kono T."/>
            <person name="Duquette J."/>
            <person name="Shao M."/>
        </authorList>
    </citation>
    <scope>NUCLEOTIDE SEQUENCE</scope>
    <source>
        <tissue evidence="2">Fresh leaf tissue</tissue>
    </source>
</reference>
<gene>
    <name evidence="2" type="ORF">GUJ93_ZPchr0004g40424</name>
</gene>
<comment type="caution">
    <text evidence="2">The sequence shown here is derived from an EMBL/GenBank/DDBJ whole genome shotgun (WGS) entry which is preliminary data.</text>
</comment>
<reference evidence="2" key="1">
    <citation type="journal article" date="2021" name="bioRxiv">
        <title>Whole Genome Assembly and Annotation of Northern Wild Rice, Zizania palustris L., Supports a Whole Genome Duplication in the Zizania Genus.</title>
        <authorList>
            <person name="Haas M."/>
            <person name="Kono T."/>
            <person name="Macchietto M."/>
            <person name="Millas R."/>
            <person name="McGilp L."/>
            <person name="Shao M."/>
            <person name="Duquette J."/>
            <person name="Hirsch C.N."/>
            <person name="Kimball J."/>
        </authorList>
    </citation>
    <scope>NUCLEOTIDE SEQUENCE</scope>
    <source>
        <tissue evidence="2">Fresh leaf tissue</tissue>
    </source>
</reference>
<dbReference type="OrthoDB" id="9402762at2759"/>
<organism evidence="2 3">
    <name type="scientific">Zizania palustris</name>
    <name type="common">Northern wild rice</name>
    <dbReference type="NCBI Taxonomy" id="103762"/>
    <lineage>
        <taxon>Eukaryota</taxon>
        <taxon>Viridiplantae</taxon>
        <taxon>Streptophyta</taxon>
        <taxon>Embryophyta</taxon>
        <taxon>Tracheophyta</taxon>
        <taxon>Spermatophyta</taxon>
        <taxon>Magnoliopsida</taxon>
        <taxon>Liliopsida</taxon>
        <taxon>Poales</taxon>
        <taxon>Poaceae</taxon>
        <taxon>BOP clade</taxon>
        <taxon>Oryzoideae</taxon>
        <taxon>Oryzeae</taxon>
        <taxon>Zizaniinae</taxon>
        <taxon>Zizania</taxon>
    </lineage>
</organism>
<evidence type="ECO:0000313" key="2">
    <source>
        <dbReference type="EMBL" id="KAG8065687.1"/>
    </source>
</evidence>
<dbReference type="AlphaFoldDB" id="A0A8J5V9A7"/>